<evidence type="ECO:0000313" key="1">
    <source>
        <dbReference type="EMBL" id="NWH06859.1"/>
    </source>
</evidence>
<dbReference type="Pfam" id="PF06296">
    <property type="entry name" value="RelE"/>
    <property type="match status" value="1"/>
</dbReference>
<dbReference type="AlphaFoldDB" id="A0A850T017"/>
<accession>A0A850T017</accession>
<organism evidence="1 2">
    <name type="scientific">Desulfobacter latus</name>
    <dbReference type="NCBI Taxonomy" id="2292"/>
    <lineage>
        <taxon>Bacteria</taxon>
        <taxon>Pseudomonadati</taxon>
        <taxon>Thermodesulfobacteriota</taxon>
        <taxon>Desulfobacteria</taxon>
        <taxon>Desulfobacterales</taxon>
        <taxon>Desulfobacteraceae</taxon>
        <taxon>Desulfobacter</taxon>
    </lineage>
</organism>
<dbReference type="Proteomes" id="UP000553343">
    <property type="component" value="Unassembled WGS sequence"/>
</dbReference>
<dbReference type="RefSeq" id="WP_178368307.1">
    <property type="nucleotide sequence ID" value="NZ_JACADJ010000127.1"/>
</dbReference>
<sequence length="104" mass="11920">MEFIETSIFTKQVLRLLPDSSYRVLQSALMLNPGAGAIIKGSGGIRKIRWKLPGAGKRGALRVIYYFDQPETIYMLFMYKKNEQEDLTPEQVKILKKALKENLL</sequence>
<gene>
    <name evidence="1" type="ORF">HXW94_18065</name>
</gene>
<reference evidence="1 2" key="1">
    <citation type="submission" date="2020-06" db="EMBL/GenBank/DDBJ databases">
        <title>High-quality draft genome of sulfate reducer Desulfobacter latus type strain AcrS2 isolated from marine sediment.</title>
        <authorList>
            <person name="Hoppe M."/>
            <person name="Larsen C.K."/>
            <person name="Marshall I.P.G."/>
            <person name="Schramm A."/>
            <person name="Marietou A.G."/>
        </authorList>
    </citation>
    <scope>NUCLEOTIDE SEQUENCE [LARGE SCALE GENOMIC DNA]</scope>
    <source>
        <strain evidence="1 2">AcRS2</strain>
    </source>
</reference>
<dbReference type="InterPro" id="IPR009387">
    <property type="entry name" value="HigB-2"/>
</dbReference>
<comment type="caution">
    <text evidence="1">The sequence shown here is derived from an EMBL/GenBank/DDBJ whole genome shotgun (WGS) entry which is preliminary data.</text>
</comment>
<proteinExistence type="predicted"/>
<protein>
    <submittedName>
        <fullName evidence="1">Type II toxin-antitoxin system RelE/ParE family toxin</fullName>
    </submittedName>
</protein>
<name>A0A850T017_9BACT</name>
<evidence type="ECO:0000313" key="2">
    <source>
        <dbReference type="Proteomes" id="UP000553343"/>
    </source>
</evidence>
<dbReference type="PIRSF" id="PIRSF039032">
    <property type="entry name" value="HigB-2"/>
    <property type="match status" value="1"/>
</dbReference>
<keyword evidence="2" id="KW-1185">Reference proteome</keyword>
<dbReference type="EMBL" id="JACADJ010000127">
    <property type="protein sequence ID" value="NWH06859.1"/>
    <property type="molecule type" value="Genomic_DNA"/>
</dbReference>